<feature type="domain" description="HTH cro/C1-type" evidence="1">
    <location>
        <begin position="10"/>
        <end position="63"/>
    </location>
</feature>
<organism evidence="2 3">
    <name type="scientific">Croceifilum oryzae</name>
    <dbReference type="NCBI Taxonomy" id="1553429"/>
    <lineage>
        <taxon>Bacteria</taxon>
        <taxon>Bacillati</taxon>
        <taxon>Bacillota</taxon>
        <taxon>Bacilli</taxon>
        <taxon>Bacillales</taxon>
        <taxon>Thermoactinomycetaceae</taxon>
        <taxon>Croceifilum</taxon>
    </lineage>
</organism>
<gene>
    <name evidence="2" type="ORF">J2Z48_000335</name>
</gene>
<dbReference type="InterPro" id="IPR053163">
    <property type="entry name" value="HTH-type_regulator_Rgg"/>
</dbReference>
<dbReference type="PANTHER" id="PTHR37038">
    <property type="entry name" value="TRANSCRIPTIONAL REGULATOR-RELATED"/>
    <property type="match status" value="1"/>
</dbReference>
<dbReference type="InterPro" id="IPR011990">
    <property type="entry name" value="TPR-like_helical_dom_sf"/>
</dbReference>
<protein>
    <submittedName>
        <fullName evidence="2">Transcriptional regulator with XRE-family HTH domain</fullName>
    </submittedName>
</protein>
<evidence type="ECO:0000313" key="2">
    <source>
        <dbReference type="EMBL" id="MDQ0416177.1"/>
    </source>
</evidence>
<dbReference type="InterPro" id="IPR010982">
    <property type="entry name" value="Lambda_DNA-bd_dom_sf"/>
</dbReference>
<sequence>MDFSSVGDNIKQLRKTFGLSQKELAEGICTQAQISKIENGSIYPLSTTLYLISRKLGVDVNYFFDICETPRLDYAQEVILLIQEYKRKRDYEKIYRIVKAEKTNPVFQTLRNKQFLIWHEGICLYYLKSNSEECLNLLKQALDMTLSAIVSLREVEILNSIAIIYCEEKNYVEANTYFEKAIKHYEVLPYKNDISIIVRVYYNYAKSLTITGEYERSIDFCNRGIRICRSNETLYSLGELMYHTGFNWLNVGNHMKAIQYMKESIRIFELQQNQQFIQHVETEIAKISDHPASEEMGTGG</sequence>
<dbReference type="CDD" id="cd00093">
    <property type="entry name" value="HTH_XRE"/>
    <property type="match status" value="1"/>
</dbReference>
<dbReference type="Proteomes" id="UP001238450">
    <property type="component" value="Unassembled WGS sequence"/>
</dbReference>
<dbReference type="SMART" id="SM00530">
    <property type="entry name" value="HTH_XRE"/>
    <property type="match status" value="1"/>
</dbReference>
<evidence type="ECO:0000313" key="3">
    <source>
        <dbReference type="Proteomes" id="UP001238450"/>
    </source>
</evidence>
<comment type="caution">
    <text evidence="2">The sequence shown here is derived from an EMBL/GenBank/DDBJ whole genome shotgun (WGS) entry which is preliminary data.</text>
</comment>
<reference evidence="2 3" key="1">
    <citation type="submission" date="2023-07" db="EMBL/GenBank/DDBJ databases">
        <title>Genomic Encyclopedia of Type Strains, Phase IV (KMG-IV): sequencing the most valuable type-strain genomes for metagenomic binning, comparative biology and taxonomic classification.</title>
        <authorList>
            <person name="Goeker M."/>
        </authorList>
    </citation>
    <scope>NUCLEOTIDE SEQUENCE [LARGE SCALE GENOMIC DNA]</scope>
    <source>
        <strain evidence="2 3">DSM 46876</strain>
    </source>
</reference>
<dbReference type="GO" id="GO:0003677">
    <property type="term" value="F:DNA binding"/>
    <property type="evidence" value="ECO:0007669"/>
    <property type="project" value="InterPro"/>
</dbReference>
<dbReference type="SMART" id="SM00028">
    <property type="entry name" value="TPR"/>
    <property type="match status" value="2"/>
</dbReference>
<proteinExistence type="predicted"/>
<name>A0AAJ1TGL4_9BACL</name>
<dbReference type="SUPFAM" id="SSF48452">
    <property type="entry name" value="TPR-like"/>
    <property type="match status" value="1"/>
</dbReference>
<dbReference type="SUPFAM" id="SSF47413">
    <property type="entry name" value="lambda repressor-like DNA-binding domains"/>
    <property type="match status" value="1"/>
</dbReference>
<dbReference type="InterPro" id="IPR019734">
    <property type="entry name" value="TPR_rpt"/>
</dbReference>
<accession>A0AAJ1TGL4</accession>
<dbReference type="Gene3D" id="1.25.40.10">
    <property type="entry name" value="Tetratricopeptide repeat domain"/>
    <property type="match status" value="1"/>
</dbReference>
<dbReference type="Pfam" id="PF18768">
    <property type="entry name" value="RNPP_C"/>
    <property type="match status" value="1"/>
</dbReference>
<keyword evidence="3" id="KW-1185">Reference proteome</keyword>
<dbReference type="PROSITE" id="PS50943">
    <property type="entry name" value="HTH_CROC1"/>
    <property type="match status" value="1"/>
</dbReference>
<dbReference type="InterPro" id="IPR001387">
    <property type="entry name" value="Cro/C1-type_HTH"/>
</dbReference>
<dbReference type="EMBL" id="JAUSUV010000001">
    <property type="protein sequence ID" value="MDQ0416177.1"/>
    <property type="molecule type" value="Genomic_DNA"/>
</dbReference>
<dbReference type="AlphaFoldDB" id="A0AAJ1TGL4"/>
<dbReference type="PANTHER" id="PTHR37038:SF14">
    <property type="entry name" value="TRANSCRIPTIONAL ACTIVATOR"/>
    <property type="match status" value="1"/>
</dbReference>
<evidence type="ECO:0000259" key="1">
    <source>
        <dbReference type="PROSITE" id="PS50943"/>
    </source>
</evidence>
<dbReference type="InterPro" id="IPR041315">
    <property type="entry name" value="PlcR_TPR"/>
</dbReference>
<dbReference type="RefSeq" id="WP_307250364.1">
    <property type="nucleotide sequence ID" value="NZ_JAUSUV010000001.1"/>
</dbReference>
<dbReference type="Pfam" id="PF01381">
    <property type="entry name" value="HTH_3"/>
    <property type="match status" value="1"/>
</dbReference>